<sequence length="186" mass="21171">MLFEIGTNALYDGYYREAIGSFTASYERFLEFFIRIVYDATGDNEETFDKTWKNVSQQSERQLGAYVFAFYSLYNVPPDLLPRKMVEFRNAVIHKGKIPTRGEAIQFGESVINIVLPVLRNLFDTHQYAVVAAATANVDAKDPPSLTYYPYMTLPTNRKPDEKTPSMEQLLEGIAAGRKSTRRGSE</sequence>
<dbReference type="RefSeq" id="WP_007331881.1">
    <property type="nucleotide sequence ID" value="NZ_AMCW01000054.1"/>
</dbReference>
<dbReference type="PATRIC" id="fig|993517.3.peg.2228"/>
<protein>
    <submittedName>
        <fullName evidence="1">Uncharacterized protein</fullName>
    </submittedName>
</protein>
<evidence type="ECO:0000313" key="1">
    <source>
        <dbReference type="EMBL" id="EKK02627.1"/>
    </source>
</evidence>
<comment type="caution">
    <text evidence="1">The sequence shown here is derived from an EMBL/GenBank/DDBJ whole genome shotgun (WGS) entry which is preliminary data.</text>
</comment>
<evidence type="ECO:0000313" key="2">
    <source>
        <dbReference type="Proteomes" id="UP000007993"/>
    </source>
</evidence>
<dbReference type="Proteomes" id="UP000007993">
    <property type="component" value="Unassembled WGS sequence"/>
</dbReference>
<proteinExistence type="predicted"/>
<reference evidence="1 2" key="1">
    <citation type="journal article" date="2013" name="Mar. Genomics">
        <title>Expression of sulfatases in Rhodopirellula baltica and the diversity of sulfatases in the genus Rhodopirellula.</title>
        <authorList>
            <person name="Wegner C.E."/>
            <person name="Richter-Heitmann T."/>
            <person name="Klindworth A."/>
            <person name="Klockow C."/>
            <person name="Richter M."/>
            <person name="Achstetter T."/>
            <person name="Glockner F.O."/>
            <person name="Harder J."/>
        </authorList>
    </citation>
    <scope>NUCLEOTIDE SEQUENCE [LARGE SCALE GENOMIC DNA]</scope>
    <source>
        <strain evidence="1 2">SH28</strain>
    </source>
</reference>
<dbReference type="AlphaFoldDB" id="K5D792"/>
<name>K5D792_RHOBT</name>
<accession>K5D792</accession>
<organism evidence="1 2">
    <name type="scientific">Rhodopirellula baltica SH28</name>
    <dbReference type="NCBI Taxonomy" id="993517"/>
    <lineage>
        <taxon>Bacteria</taxon>
        <taxon>Pseudomonadati</taxon>
        <taxon>Planctomycetota</taxon>
        <taxon>Planctomycetia</taxon>
        <taxon>Pirellulales</taxon>
        <taxon>Pirellulaceae</taxon>
        <taxon>Rhodopirellula</taxon>
    </lineage>
</organism>
<dbReference type="EMBL" id="AMCW01000054">
    <property type="protein sequence ID" value="EKK02627.1"/>
    <property type="molecule type" value="Genomic_DNA"/>
</dbReference>
<gene>
    <name evidence="1" type="ORF">RBSH_02059</name>
</gene>